<organism evidence="8 9">
    <name type="scientific">Arctia plantaginis</name>
    <name type="common">Wood tiger moth</name>
    <name type="synonym">Phalaena plantaginis</name>
    <dbReference type="NCBI Taxonomy" id="874455"/>
    <lineage>
        <taxon>Eukaryota</taxon>
        <taxon>Metazoa</taxon>
        <taxon>Ecdysozoa</taxon>
        <taxon>Arthropoda</taxon>
        <taxon>Hexapoda</taxon>
        <taxon>Insecta</taxon>
        <taxon>Pterygota</taxon>
        <taxon>Neoptera</taxon>
        <taxon>Endopterygota</taxon>
        <taxon>Lepidoptera</taxon>
        <taxon>Glossata</taxon>
        <taxon>Ditrysia</taxon>
        <taxon>Noctuoidea</taxon>
        <taxon>Erebidae</taxon>
        <taxon>Arctiinae</taxon>
        <taxon>Arctia</taxon>
    </lineage>
</organism>
<feature type="transmembrane region" description="Helical" evidence="5">
    <location>
        <begin position="620"/>
        <end position="638"/>
    </location>
</feature>
<accession>A0A8S0ZEL0</accession>
<dbReference type="PANTHER" id="PTHR47154">
    <property type="entry name" value="G-PROTEIN COUPLED RECEPTOR MTH-RELATED"/>
    <property type="match status" value="1"/>
</dbReference>
<keyword evidence="3 5" id="KW-1133">Transmembrane helix</keyword>
<dbReference type="GO" id="GO:0005886">
    <property type="term" value="C:plasma membrane"/>
    <property type="evidence" value="ECO:0007669"/>
    <property type="project" value="TreeGrafter"/>
</dbReference>
<evidence type="ECO:0000256" key="1">
    <source>
        <dbReference type="ARBA" id="ARBA00004141"/>
    </source>
</evidence>
<dbReference type="Gene3D" id="1.20.1070.10">
    <property type="entry name" value="Rhodopsin 7-helix transmembrane proteins"/>
    <property type="match status" value="1"/>
</dbReference>
<keyword evidence="6" id="KW-0732">Signal</keyword>
<feature type="signal peptide" evidence="6">
    <location>
        <begin position="1"/>
        <end position="16"/>
    </location>
</feature>
<evidence type="ECO:0000256" key="2">
    <source>
        <dbReference type="ARBA" id="ARBA00022692"/>
    </source>
</evidence>
<comment type="subcellular location">
    <subcellularLocation>
        <location evidence="1">Membrane</location>
        <topology evidence="1">Multi-pass membrane protein</topology>
    </subcellularLocation>
</comment>
<dbReference type="CDD" id="cd15039">
    <property type="entry name" value="7tmB3_Methuselah-like"/>
    <property type="match status" value="1"/>
</dbReference>
<dbReference type="SUPFAM" id="SSF81321">
    <property type="entry name" value="Family A G protein-coupled receptor-like"/>
    <property type="match status" value="1"/>
</dbReference>
<keyword evidence="4 5" id="KW-0472">Membrane</keyword>
<feature type="transmembrane region" description="Helical" evidence="5">
    <location>
        <begin position="437"/>
        <end position="456"/>
    </location>
</feature>
<dbReference type="InterPro" id="IPR017981">
    <property type="entry name" value="GPCR_2-like_7TM"/>
</dbReference>
<protein>
    <recommendedName>
        <fullName evidence="7">G-protein coupled receptors family 2 profile 2 domain-containing protein</fullName>
    </recommendedName>
</protein>
<evidence type="ECO:0000256" key="3">
    <source>
        <dbReference type="ARBA" id="ARBA00022989"/>
    </source>
</evidence>
<dbReference type="GO" id="GO:0008528">
    <property type="term" value="F:G protein-coupled peptide receptor activity"/>
    <property type="evidence" value="ECO:0007669"/>
    <property type="project" value="TreeGrafter"/>
</dbReference>
<reference evidence="8 9" key="1">
    <citation type="submission" date="2020-04" db="EMBL/GenBank/DDBJ databases">
        <authorList>
            <person name="Wallbank WR R."/>
            <person name="Pardo Diaz C."/>
            <person name="Kozak K."/>
            <person name="Martin S."/>
            <person name="Jiggins C."/>
            <person name="Moest M."/>
            <person name="Warren A I."/>
            <person name="Byers J.R.P. K."/>
            <person name="Montejo-Kovacevich G."/>
            <person name="Yen C E."/>
        </authorList>
    </citation>
    <scope>NUCLEOTIDE SEQUENCE [LARGE SCALE GENOMIC DNA]</scope>
</reference>
<dbReference type="AlphaFoldDB" id="A0A8S0ZEL0"/>
<feature type="domain" description="G-protein coupled receptors family 2 profile 2" evidence="7">
    <location>
        <begin position="401"/>
        <end position="674"/>
    </location>
</feature>
<feature type="transmembrane region" description="Helical" evidence="5">
    <location>
        <begin position="468"/>
        <end position="492"/>
    </location>
</feature>
<gene>
    <name evidence="8" type="ORF">APLA_LOCUS4995</name>
</gene>
<evidence type="ECO:0000313" key="8">
    <source>
        <dbReference type="EMBL" id="CAB3231149.1"/>
    </source>
</evidence>
<feature type="transmembrane region" description="Helical" evidence="5">
    <location>
        <begin position="567"/>
        <end position="587"/>
    </location>
</feature>
<dbReference type="EMBL" id="CADEBD010000288">
    <property type="protein sequence ID" value="CAB3231149.1"/>
    <property type="molecule type" value="Genomic_DNA"/>
</dbReference>
<comment type="caution">
    <text evidence="8">The sequence shown here is derived from an EMBL/GenBank/DDBJ whole genome shotgun (WGS) entry which is preliminary data.</text>
</comment>
<feature type="chain" id="PRO_5035751698" description="G-protein coupled receptors family 2 profile 2 domain-containing protein" evidence="6">
    <location>
        <begin position="17"/>
        <end position="731"/>
    </location>
</feature>
<dbReference type="OrthoDB" id="7455035at2759"/>
<feature type="transmembrane region" description="Helical" evidence="5">
    <location>
        <begin position="513"/>
        <end position="534"/>
    </location>
</feature>
<dbReference type="Proteomes" id="UP000494256">
    <property type="component" value="Unassembled WGS sequence"/>
</dbReference>
<dbReference type="InterPro" id="IPR051384">
    <property type="entry name" value="Mth_GPCR"/>
</dbReference>
<evidence type="ECO:0000256" key="6">
    <source>
        <dbReference type="SAM" id="SignalP"/>
    </source>
</evidence>
<sequence>MWMLIFISAVINAAIGDVIPQDVVFNKCCLKNQSLLRVTDSEDAESFYKCVDRDIAFTNYSTSITPLILGNNVAVKYGIPEDCNELQSVMMSLSTLGDQVKATFNENCYDRLELEVVNTTLKPYIPKVVALRCIKNDTTKTSEINFINRLRKCCPRGQSYDPNFYICRKVYTDSTEEWLLNRLDLDNIYEVDHGLGCKADEYDVEIKEKFFSMAIEGSTLNVKRRTENDNDQILSGQWCIDRDYNTEDLVARICTRDCSKYGAYCLRKCCPVGQHFRPRRCGSFASVCVPTEDDVMFDLTDYLEPLQHQKSDIADVMGLRTGLDCSAGRVVLNKSWPRDRHELDLSGRLISPIAVGHVYCLEAFDMQRCNNSVMVTAVNCFIKSPDKNFQVSFIAKGAIVEFAMHTAIICITIACLALTLVVYLSLPELRNLHGRTLICHVSTMLLAFSCLARVQYDRVQDQTFCTLLGYGIYFGFVAAFAWLNVMCFDIWWTFGSIRSVQPMRKGNSEMRRFIWYSVYAWFSSALLTLTMFLFDKYPVSIHLDADIGVGACWFSSIQNTQTDVPHYVFFVIPMGLVTCTNFVLWVLTARHCARVKSEVHRLQAGSVGDRAKKRFRVDRAKYMLTGKLWVVMGAGWITELLSTIVTEPKWFWMIIDFVNSLQGVFIFIILVMKPKLYYLIRKRLGLENPDAQKNGTSSSSARTSSTILSRALSTEDRDRVRLSIQNNVKLS</sequence>
<dbReference type="PROSITE" id="PS50261">
    <property type="entry name" value="G_PROTEIN_RECEP_F2_4"/>
    <property type="match status" value="1"/>
</dbReference>
<evidence type="ECO:0000256" key="5">
    <source>
        <dbReference type="SAM" id="Phobius"/>
    </source>
</evidence>
<evidence type="ECO:0000259" key="7">
    <source>
        <dbReference type="PROSITE" id="PS50261"/>
    </source>
</evidence>
<dbReference type="PANTHER" id="PTHR47154:SF2">
    <property type="entry name" value="G-PROTEIN COUPLED RECEPTOR MTH-RELATED"/>
    <property type="match status" value="1"/>
</dbReference>
<feature type="transmembrane region" description="Helical" evidence="5">
    <location>
        <begin position="650"/>
        <end position="672"/>
    </location>
</feature>
<keyword evidence="2 5" id="KW-0812">Transmembrane</keyword>
<dbReference type="GO" id="GO:0007166">
    <property type="term" value="P:cell surface receptor signaling pathway"/>
    <property type="evidence" value="ECO:0007669"/>
    <property type="project" value="InterPro"/>
</dbReference>
<evidence type="ECO:0000313" key="9">
    <source>
        <dbReference type="Proteomes" id="UP000494256"/>
    </source>
</evidence>
<proteinExistence type="predicted"/>
<name>A0A8S0ZEL0_ARCPL</name>
<feature type="transmembrane region" description="Helical" evidence="5">
    <location>
        <begin position="402"/>
        <end position="425"/>
    </location>
</feature>
<evidence type="ECO:0000256" key="4">
    <source>
        <dbReference type="ARBA" id="ARBA00023136"/>
    </source>
</evidence>